<comment type="caution">
    <text evidence="2">The sequence shown here is derived from an EMBL/GenBank/DDBJ whole genome shotgun (WGS) entry which is preliminary data.</text>
</comment>
<dbReference type="PANTHER" id="PTHR43316:SF3">
    <property type="entry name" value="HALOACID DEHALOGENASE, TYPE II (AFU_ORTHOLOGUE AFUA_2G07750)-RELATED"/>
    <property type="match status" value="1"/>
</dbReference>
<dbReference type="Pfam" id="PF00702">
    <property type="entry name" value="Hydrolase"/>
    <property type="match status" value="1"/>
</dbReference>
<sequence>MSFPVHAITLDLDDTIWPIAPVIVRAEDALAAWLREHAPRTAERWPVSASRELRERMGTERPDLSHDFTQLRRLALEQMFREAGDDVALVDPAFDAFFAARCAVEHYPDSVDALERMAAHVPLAALSNGNACLRTIGLMHLFEFQLGAREHGVAKPDASIFHAACARLDCVPATVLHVGDDVEMDVVGAHRAGLRSCWINREEREWPHRQLEPDLQFPTLAALADWLETARTPETTRP</sequence>
<dbReference type="Proteomes" id="UP001430954">
    <property type="component" value="Unassembled WGS sequence"/>
</dbReference>
<evidence type="ECO:0000256" key="1">
    <source>
        <dbReference type="ARBA" id="ARBA00022801"/>
    </source>
</evidence>
<dbReference type="InterPro" id="IPR051540">
    <property type="entry name" value="S-2-haloacid_dehalogenase"/>
</dbReference>
<accession>A0ABS7T8B5</accession>
<dbReference type="InterPro" id="IPR023214">
    <property type="entry name" value="HAD_sf"/>
</dbReference>
<dbReference type="EMBL" id="JAINZW010000005">
    <property type="protein sequence ID" value="MBZ4040129.1"/>
    <property type="molecule type" value="Genomic_DNA"/>
</dbReference>
<gene>
    <name evidence="2" type="ORF">K6753_11365</name>
</gene>
<dbReference type="Gene3D" id="3.40.50.1000">
    <property type="entry name" value="HAD superfamily/HAD-like"/>
    <property type="match status" value="1"/>
</dbReference>
<dbReference type="InterPro" id="IPR036412">
    <property type="entry name" value="HAD-like_sf"/>
</dbReference>
<keyword evidence="3" id="KW-1185">Reference proteome</keyword>
<evidence type="ECO:0000313" key="3">
    <source>
        <dbReference type="Proteomes" id="UP001430954"/>
    </source>
</evidence>
<dbReference type="Gene3D" id="1.20.120.1600">
    <property type="match status" value="1"/>
</dbReference>
<organism evidence="2 3">
    <name type="scientific">Novilysobacter selenitireducens</name>
    <dbReference type="NCBI Taxonomy" id="2872639"/>
    <lineage>
        <taxon>Bacteria</taxon>
        <taxon>Pseudomonadati</taxon>
        <taxon>Pseudomonadota</taxon>
        <taxon>Gammaproteobacteria</taxon>
        <taxon>Lysobacterales</taxon>
        <taxon>Lysobacteraceae</taxon>
        <taxon>Novilysobacter</taxon>
    </lineage>
</organism>
<name>A0ABS7T8B5_9GAMM</name>
<proteinExistence type="predicted"/>
<dbReference type="SFLD" id="SFLDS00003">
    <property type="entry name" value="Haloacid_Dehalogenase"/>
    <property type="match status" value="1"/>
</dbReference>
<dbReference type="PANTHER" id="PTHR43316">
    <property type="entry name" value="HYDROLASE, HALOACID DELAHOGENASE-RELATED"/>
    <property type="match status" value="1"/>
</dbReference>
<evidence type="ECO:0000313" key="2">
    <source>
        <dbReference type="EMBL" id="MBZ4040129.1"/>
    </source>
</evidence>
<dbReference type="SUPFAM" id="SSF56784">
    <property type="entry name" value="HAD-like"/>
    <property type="match status" value="1"/>
</dbReference>
<dbReference type="RefSeq" id="WP_223676583.1">
    <property type="nucleotide sequence ID" value="NZ_JAINZW010000005.1"/>
</dbReference>
<keyword evidence="1 2" id="KW-0378">Hydrolase</keyword>
<dbReference type="InterPro" id="IPR006439">
    <property type="entry name" value="HAD-SF_hydro_IA"/>
</dbReference>
<protein>
    <submittedName>
        <fullName evidence="2">HAD-IA family hydrolase</fullName>
    </submittedName>
</protein>
<dbReference type="GO" id="GO:0016787">
    <property type="term" value="F:hydrolase activity"/>
    <property type="evidence" value="ECO:0007669"/>
    <property type="project" value="UniProtKB-KW"/>
</dbReference>
<dbReference type="SFLD" id="SFLDG01129">
    <property type="entry name" value="C1.5:_HAD__Beta-PGM__Phosphata"/>
    <property type="match status" value="1"/>
</dbReference>
<reference evidence="2 3" key="1">
    <citation type="submission" date="2021-09" db="EMBL/GenBank/DDBJ databases">
        <title>Lysobacter sp. 13A isolated from the river sediment.</title>
        <authorList>
            <person name="Liu H."/>
            <person name="Li S."/>
            <person name="Mao S."/>
        </authorList>
    </citation>
    <scope>NUCLEOTIDE SEQUENCE [LARGE SCALE GENOMIC DNA]</scope>
    <source>
        <strain evidence="2 3">13A</strain>
    </source>
</reference>
<dbReference type="NCBIfam" id="TIGR01549">
    <property type="entry name" value="HAD-SF-IA-v1"/>
    <property type="match status" value="1"/>
</dbReference>